<comment type="caution">
    <text evidence="1">The sequence shown here is derived from an EMBL/GenBank/DDBJ whole genome shotgun (WGS) entry which is preliminary data.</text>
</comment>
<evidence type="ECO:0000313" key="2">
    <source>
        <dbReference type="Proteomes" id="UP001211006"/>
    </source>
</evidence>
<sequence>MKLRFIGEDGSMGLKNGEAYDARIYIRGKFLWVEWKVGRFMTRSCPYSSTKVFAQNWDLAYTT</sequence>
<evidence type="ECO:0000313" key="1">
    <source>
        <dbReference type="EMBL" id="MDB7908604.1"/>
    </source>
</evidence>
<dbReference type="AlphaFoldDB" id="A0AAW6CBZ1"/>
<dbReference type="Proteomes" id="UP001211006">
    <property type="component" value="Unassembled WGS sequence"/>
</dbReference>
<name>A0AAW6CBZ1_FLAPL</name>
<dbReference type="EMBL" id="JAQLWO010000038">
    <property type="protein sequence ID" value="MDB7908604.1"/>
    <property type="molecule type" value="Genomic_DNA"/>
</dbReference>
<proteinExistence type="predicted"/>
<gene>
    <name evidence="1" type="ORF">PND83_21710</name>
</gene>
<protein>
    <submittedName>
        <fullName evidence="1">Uncharacterized protein</fullName>
    </submittedName>
</protein>
<reference evidence="1" key="1">
    <citation type="submission" date="2023-01" db="EMBL/GenBank/DDBJ databases">
        <title>Human gut microbiome strain richness.</title>
        <authorList>
            <person name="Chen-Liaw A."/>
        </authorList>
    </citation>
    <scope>NUCLEOTIDE SEQUENCE</scope>
    <source>
        <strain evidence="1">2225st1_A6_2225SCRN_200828</strain>
    </source>
</reference>
<organism evidence="1 2">
    <name type="scientific">Flavonifractor plautii</name>
    <name type="common">Fusobacterium plautii</name>
    <dbReference type="NCBI Taxonomy" id="292800"/>
    <lineage>
        <taxon>Bacteria</taxon>
        <taxon>Bacillati</taxon>
        <taxon>Bacillota</taxon>
        <taxon>Clostridia</taxon>
        <taxon>Eubacteriales</taxon>
        <taxon>Oscillospiraceae</taxon>
        <taxon>Flavonifractor</taxon>
    </lineage>
</organism>
<accession>A0AAW6CBZ1</accession>
<dbReference type="RefSeq" id="WP_130849655.1">
    <property type="nucleotide sequence ID" value="NZ_JAQLWN010000033.1"/>
</dbReference>